<dbReference type="Proteomes" id="UP000019116">
    <property type="component" value="Chromosome 5B"/>
</dbReference>
<proteinExistence type="predicted"/>
<name>A0A3B6LUE3_WHEAT</name>
<feature type="compositionally biased region" description="Basic residues" evidence="1">
    <location>
        <begin position="383"/>
        <end position="398"/>
    </location>
</feature>
<reference evidence="2" key="2">
    <citation type="submission" date="2018-10" db="UniProtKB">
        <authorList>
            <consortium name="EnsemblPlants"/>
        </authorList>
    </citation>
    <scope>IDENTIFICATION</scope>
</reference>
<feature type="compositionally biased region" description="Basic and acidic residues" evidence="1">
    <location>
        <begin position="220"/>
        <end position="232"/>
    </location>
</feature>
<feature type="compositionally biased region" description="Basic and acidic residues" evidence="1">
    <location>
        <begin position="371"/>
        <end position="382"/>
    </location>
</feature>
<evidence type="ECO:0000313" key="2">
    <source>
        <dbReference type="EnsemblPlants" id="TraesCS5B02G467100.1.cds1"/>
    </source>
</evidence>
<sequence length="416" mass="43486">MWRVRVAGEPVNNRSRLGGGDRAGEELPAALVVALAALLVLSVLVVVTDKEEVEAAHGVAEDETDAVVDGADGAREQEHGLVVGPAPERGVAEAARVLAPPAGALQERAAGLVGGELAGRLLEVGERVQLGVERGRGGREAVELPEELRLGLRRGGEEGVGRGRGAAGEEVGVDVVEALERRGGAAAAEARGDGGDAVERVELLGKREGEEARVVARDERADGVGAEAERAEQAGGLGGGERAVEAGGARHGVGQLEGQDADPAAGAVPVPLPAGLLVGEGGGGHGEHLVHQRLGHHGLPPKVLVLVRRRKEGVNPSNATARGFELEPLPPLGWLRSISKINGGAEKSTRRDSTGSTVTRQQQPAALPPLTRERERERDRPKRSWPGRWGRKKQKRTKISLSLSRRSGPCFLPTRN</sequence>
<accession>A0A3B6LUE3</accession>
<dbReference type="EnsemblPlants" id="TraesCS5B02G467100.1">
    <property type="protein sequence ID" value="TraesCS5B02G467100.1.cds1"/>
    <property type="gene ID" value="TraesCS5B02G467100"/>
</dbReference>
<keyword evidence="3" id="KW-1185">Reference proteome</keyword>
<feature type="compositionally biased region" description="Polar residues" evidence="1">
    <location>
        <begin position="354"/>
        <end position="364"/>
    </location>
</feature>
<organism evidence="2">
    <name type="scientific">Triticum aestivum</name>
    <name type="common">Wheat</name>
    <dbReference type="NCBI Taxonomy" id="4565"/>
    <lineage>
        <taxon>Eukaryota</taxon>
        <taxon>Viridiplantae</taxon>
        <taxon>Streptophyta</taxon>
        <taxon>Embryophyta</taxon>
        <taxon>Tracheophyta</taxon>
        <taxon>Spermatophyta</taxon>
        <taxon>Magnoliopsida</taxon>
        <taxon>Liliopsida</taxon>
        <taxon>Poales</taxon>
        <taxon>Poaceae</taxon>
        <taxon>BOP clade</taxon>
        <taxon>Pooideae</taxon>
        <taxon>Triticodae</taxon>
        <taxon>Triticeae</taxon>
        <taxon>Triticinae</taxon>
        <taxon>Triticum</taxon>
    </lineage>
</organism>
<reference evidence="2" key="1">
    <citation type="submission" date="2018-08" db="EMBL/GenBank/DDBJ databases">
        <authorList>
            <person name="Rossello M."/>
        </authorList>
    </citation>
    <scope>NUCLEOTIDE SEQUENCE [LARGE SCALE GENOMIC DNA]</scope>
    <source>
        <strain evidence="2">cv. Chinese Spring</strain>
    </source>
</reference>
<evidence type="ECO:0000256" key="1">
    <source>
        <dbReference type="SAM" id="MobiDB-lite"/>
    </source>
</evidence>
<protein>
    <submittedName>
        <fullName evidence="2">Uncharacterized protein</fullName>
    </submittedName>
</protein>
<evidence type="ECO:0000313" key="3">
    <source>
        <dbReference type="Proteomes" id="UP000019116"/>
    </source>
</evidence>
<dbReference type="Gramene" id="TraesCS5B02G467100.1">
    <property type="protein sequence ID" value="TraesCS5B02G467100.1.cds1"/>
    <property type="gene ID" value="TraesCS5B02G467100"/>
</dbReference>
<dbReference type="AlphaFoldDB" id="A0A3B6LUE3"/>
<feature type="region of interest" description="Disordered" evidence="1">
    <location>
        <begin position="220"/>
        <end position="242"/>
    </location>
</feature>
<dbReference type="Gramene" id="TraesCS5B03G1143900.1">
    <property type="protein sequence ID" value="TraesCS5B03G1143900.1.CDS1"/>
    <property type="gene ID" value="TraesCS5B03G1143900"/>
</dbReference>
<feature type="region of interest" description="Disordered" evidence="1">
    <location>
        <begin position="343"/>
        <end position="416"/>
    </location>
</feature>